<accession>A0A1N7RPY1</accession>
<dbReference type="AlphaFoldDB" id="A0A1N7RPY1"/>
<dbReference type="Gene3D" id="2.130.10.10">
    <property type="entry name" value="YVTN repeat-like/Quinoprotein amine dehydrogenase"/>
    <property type="match status" value="1"/>
</dbReference>
<sequence length="620" mass="64578">MPPGTVVRFMIVGQFEIRQGLLFRGAFTRYGFKSIGTAHKKRGVAAAMLLLSADDTGGSLEVAGGARSVLLAVVSPCGAACVHASRSAVVQDGVFHLSGEPGRAGWPQISSFSEGMGKETHVSVANPALRILVLCIACACLSAVRAQGVDAVPGYHRTGDRSGQYVVPGLTWQSASHLHRDSRFDGRVDGHIYAQPLYWRPPGSAVGLLIAATQANTVYALDAATGHVVWRTVLGPPVPRSALPCGNVDPVGITGTPVIDPAAGTLYLDALVNRQGEPAHLVFGLSLRDGAVLHGWPVDIAAGLRARGMSFDSRVQSERGALVILDGRLFVPYGGNFGDCGGYHGWVVGLRLDSPGVSGGWMTRGLKGGIWAPGGVAVADRALFVATGNTGGVETWADGEAIVRLATDLKRPASGRDTFAPTDWRELDESDLDVGGTNPMPIDLDGRRLIVGLGKDGKAYMLDRDNLGGIGGALVVQQVSSASIRTGPASYPAQNGVYIAFHGNGVACPAGQGGAGLVVLRIVAASRGGIGTAWCARVDGAGSPVTTTSDGAADRIVWIAGAEGDNKLHGFRGDNGQPVFAGGRDEDRIQGLRHFATILAADRRLYIAGDDRIYAFSFEP</sequence>
<proteinExistence type="predicted"/>
<evidence type="ECO:0000313" key="1">
    <source>
        <dbReference type="EMBL" id="SIT37153.1"/>
    </source>
</evidence>
<reference evidence="1" key="1">
    <citation type="submission" date="2016-12" db="EMBL/GenBank/DDBJ databases">
        <authorList>
            <person name="Moulin L."/>
        </authorList>
    </citation>
    <scope>NUCLEOTIDE SEQUENCE [LARGE SCALE GENOMIC DNA]</scope>
    <source>
        <strain evidence="1">STM 7183</strain>
    </source>
</reference>
<dbReference type="Proteomes" id="UP000195569">
    <property type="component" value="Unassembled WGS sequence"/>
</dbReference>
<comment type="caution">
    <text evidence="1">The sequence shown here is derived from an EMBL/GenBank/DDBJ whole genome shotgun (WGS) entry which is preliminary data.</text>
</comment>
<name>A0A1N7RPY1_9BURK</name>
<organism evidence="1 2">
    <name type="scientific">Paraburkholderia piptadeniae</name>
    <dbReference type="NCBI Taxonomy" id="1701573"/>
    <lineage>
        <taxon>Bacteria</taxon>
        <taxon>Pseudomonadati</taxon>
        <taxon>Pseudomonadota</taxon>
        <taxon>Betaproteobacteria</taxon>
        <taxon>Burkholderiales</taxon>
        <taxon>Burkholderiaceae</taxon>
        <taxon>Paraburkholderia</taxon>
    </lineage>
</organism>
<dbReference type="InterPro" id="IPR015943">
    <property type="entry name" value="WD40/YVTN_repeat-like_dom_sf"/>
</dbReference>
<dbReference type="EMBL" id="CYGY02000011">
    <property type="protein sequence ID" value="SIT37153.1"/>
    <property type="molecule type" value="Genomic_DNA"/>
</dbReference>
<evidence type="ECO:0000313" key="2">
    <source>
        <dbReference type="Proteomes" id="UP000195569"/>
    </source>
</evidence>
<protein>
    <submittedName>
        <fullName evidence="1">Pyrrolo-quinoline quinone</fullName>
    </submittedName>
</protein>
<dbReference type="InterPro" id="IPR011047">
    <property type="entry name" value="Quinoprotein_ADH-like_sf"/>
</dbReference>
<keyword evidence="2" id="KW-1185">Reference proteome</keyword>
<dbReference type="SUPFAM" id="SSF50998">
    <property type="entry name" value="Quinoprotein alcohol dehydrogenase-like"/>
    <property type="match status" value="1"/>
</dbReference>
<gene>
    <name evidence="1" type="ORF">BN2476_110131</name>
</gene>